<dbReference type="InterPro" id="IPR017853">
    <property type="entry name" value="GH"/>
</dbReference>
<evidence type="ECO:0000256" key="4">
    <source>
        <dbReference type="ARBA" id="ARBA00022801"/>
    </source>
</evidence>
<accession>A0A2V5ISP5</accession>
<dbReference type="Gene3D" id="2.60.40.10">
    <property type="entry name" value="Immunoglobulins"/>
    <property type="match status" value="1"/>
</dbReference>
<feature type="region of interest" description="Disordered" evidence="6">
    <location>
        <begin position="1"/>
        <end position="23"/>
    </location>
</feature>
<dbReference type="InterPro" id="IPR008979">
    <property type="entry name" value="Galactose-bd-like_sf"/>
</dbReference>
<gene>
    <name evidence="9" type="ORF">CVS30_05275</name>
</gene>
<dbReference type="SUPFAM" id="SSF51445">
    <property type="entry name" value="(Trans)glycosidases"/>
    <property type="match status" value="1"/>
</dbReference>
<dbReference type="Proteomes" id="UP000247980">
    <property type="component" value="Unassembled WGS sequence"/>
</dbReference>
<dbReference type="AlphaFoldDB" id="A0A2V5ISP5"/>
<dbReference type="InterPro" id="IPR036156">
    <property type="entry name" value="Beta-gal/glucu_dom_sf"/>
</dbReference>
<evidence type="ECO:0000313" key="10">
    <source>
        <dbReference type="Proteomes" id="UP000247980"/>
    </source>
</evidence>
<evidence type="ECO:0000313" key="9">
    <source>
        <dbReference type="EMBL" id="PYI39545.1"/>
    </source>
</evidence>
<dbReference type="Pfam" id="PF00703">
    <property type="entry name" value="Glyco_hydro_2"/>
    <property type="match status" value="1"/>
</dbReference>
<protein>
    <recommendedName>
        <fullName evidence="3">beta-mannosidase</fullName>
        <ecNumber evidence="3">3.2.1.25</ecNumber>
    </recommendedName>
</protein>
<keyword evidence="4" id="KW-0378">Hydrolase</keyword>
<dbReference type="PANTHER" id="PTHR43730">
    <property type="entry name" value="BETA-MANNOSIDASE"/>
    <property type="match status" value="1"/>
</dbReference>
<evidence type="ECO:0000259" key="8">
    <source>
        <dbReference type="Pfam" id="PF22666"/>
    </source>
</evidence>
<dbReference type="EC" id="3.2.1.25" evidence="3"/>
<dbReference type="InterPro" id="IPR013783">
    <property type="entry name" value="Ig-like_fold"/>
</dbReference>
<dbReference type="EMBL" id="QJVC01000003">
    <property type="protein sequence ID" value="PYI39545.1"/>
    <property type="molecule type" value="Genomic_DNA"/>
</dbReference>
<evidence type="ECO:0000256" key="2">
    <source>
        <dbReference type="ARBA" id="ARBA00007401"/>
    </source>
</evidence>
<comment type="similarity">
    <text evidence="2">Belongs to the glycosyl hydrolase 2 family.</text>
</comment>
<sequence>MSATTTTDLTSAGGALWELRPTTPLPPEATLGAAAISAVVPGEVHTDLLRAGLIPDPFDGNNEAALAWIGLTDWQYRTVFTFGGGSQTRHDLVAEGLDTAATIRLNGKVVASTANQHRSYRFDVREFLVPGENELIIDFRAPVTFAHEQQELIGARPHTNHHPFNAVRKMACNFGWDWGIDIAGAGIWKPIRLESWSGARIASVRPLATLDEHGTGLLNAHIELEWDGSTASEDTAELTISVAGVSESLTVSTDDGVTSLTLELPQVDAWWPRGYGEQNLHEVQVELKGVGTDSWNSRVGFRTIELRTDADADGTSFLFRVNGVDVYIRGANWIPDDALVTRITRESLAASIGDAAESGMNLLRVWGGGMYESEDFYELCDEQGLLVWQDFLFACAAYSEEDPMRSEVIAEARDAVTRLSTHASLALWNGCNENIWGWVEWGWREPLAGRTWGEGYYRQILPEIVSELDARTSYSAGSPFSYGDHMHPNDPRHGTTHIWDVWNEKDYSHYATYQPRFASEFGFQGPPAWSTLTSVVHDEPLAPYGEQMLVHQKADQGNLKLERGLGDHLPQPESIEDWHWATQLNQARALTFGIEHFRSLFPLNRGTVMWQLNDSWPVVSWAAVDSHGIRKPLWHALKHAYTPRLASVQPREGGLAVVLHNDTDVPLTAELRLRRLATAGEVLAEDVVSVSVEARGAGTYQLPEAIARPGDATAEYLEVRALDAALELAPAFGYFVEDTALALVAPEQALLAQVTATDDGVAVTVRASALVKDIALFPDRLDAAASVDSGLVTLSAGGEHTFLVRGTELDVVALISAPVLRCANDLLHR</sequence>
<dbReference type="InterPro" id="IPR006102">
    <property type="entry name" value="Ig-like_GH2"/>
</dbReference>
<feature type="compositionally biased region" description="Polar residues" evidence="6">
    <location>
        <begin position="1"/>
        <end position="10"/>
    </location>
</feature>
<proteinExistence type="inferred from homology"/>
<reference evidence="9 10" key="1">
    <citation type="submission" date="2018-05" db="EMBL/GenBank/DDBJ databases">
        <title>Genetic diversity of glacier-inhabiting Cryobacterium bacteria in China and description of Cryobacterium mengkeensis sp. nov. and Arthrobacter glacialis sp. nov.</title>
        <authorList>
            <person name="Liu Q."/>
            <person name="Xin Y.-H."/>
        </authorList>
    </citation>
    <scope>NUCLEOTIDE SEQUENCE [LARGE SCALE GENOMIC DNA]</scope>
    <source>
        <strain evidence="9 10">B7</strain>
    </source>
</reference>
<dbReference type="SUPFAM" id="SSF49303">
    <property type="entry name" value="beta-Galactosidase/glucuronidase domain"/>
    <property type="match status" value="1"/>
</dbReference>
<dbReference type="OrthoDB" id="9758603at2"/>
<name>A0A2V5ISP5_9MICC</name>
<evidence type="ECO:0000256" key="1">
    <source>
        <dbReference type="ARBA" id="ARBA00000829"/>
    </source>
</evidence>
<keyword evidence="10" id="KW-1185">Reference proteome</keyword>
<dbReference type="InterPro" id="IPR050887">
    <property type="entry name" value="Beta-mannosidase_GH2"/>
</dbReference>
<dbReference type="GO" id="GO:0006516">
    <property type="term" value="P:glycoprotein catabolic process"/>
    <property type="evidence" value="ECO:0007669"/>
    <property type="project" value="TreeGrafter"/>
</dbReference>
<dbReference type="InterPro" id="IPR054593">
    <property type="entry name" value="Beta-mannosidase-like_N2"/>
</dbReference>
<evidence type="ECO:0000256" key="6">
    <source>
        <dbReference type="SAM" id="MobiDB-lite"/>
    </source>
</evidence>
<comment type="catalytic activity">
    <reaction evidence="1">
        <text>Hydrolysis of terminal, non-reducing beta-D-mannose residues in beta-D-mannosides.</text>
        <dbReference type="EC" id="3.2.1.25"/>
    </reaction>
</comment>
<evidence type="ECO:0000256" key="3">
    <source>
        <dbReference type="ARBA" id="ARBA00012754"/>
    </source>
</evidence>
<feature type="domain" description="Beta-mannosidase-like galactose-binding" evidence="8">
    <location>
        <begin position="35"/>
        <end position="189"/>
    </location>
</feature>
<dbReference type="Gene3D" id="3.20.20.80">
    <property type="entry name" value="Glycosidases"/>
    <property type="match status" value="1"/>
</dbReference>
<dbReference type="GO" id="GO:0004567">
    <property type="term" value="F:beta-mannosidase activity"/>
    <property type="evidence" value="ECO:0007669"/>
    <property type="project" value="UniProtKB-EC"/>
</dbReference>
<dbReference type="Gene3D" id="2.60.120.260">
    <property type="entry name" value="Galactose-binding domain-like"/>
    <property type="match status" value="1"/>
</dbReference>
<evidence type="ECO:0000256" key="5">
    <source>
        <dbReference type="ARBA" id="ARBA00023295"/>
    </source>
</evidence>
<organism evidence="9 10">
    <name type="scientific">Arthrobacter psychrolactophilus</name>
    <dbReference type="NCBI Taxonomy" id="92442"/>
    <lineage>
        <taxon>Bacteria</taxon>
        <taxon>Bacillati</taxon>
        <taxon>Actinomycetota</taxon>
        <taxon>Actinomycetes</taxon>
        <taxon>Micrococcales</taxon>
        <taxon>Micrococcaceae</taxon>
        <taxon>Arthrobacter</taxon>
    </lineage>
</organism>
<dbReference type="Pfam" id="PF22666">
    <property type="entry name" value="Glyco_hydro_2_N2"/>
    <property type="match status" value="1"/>
</dbReference>
<dbReference type="GO" id="GO:0005975">
    <property type="term" value="P:carbohydrate metabolic process"/>
    <property type="evidence" value="ECO:0007669"/>
    <property type="project" value="InterPro"/>
</dbReference>
<dbReference type="PANTHER" id="PTHR43730:SF1">
    <property type="entry name" value="BETA-MANNOSIDASE"/>
    <property type="match status" value="1"/>
</dbReference>
<evidence type="ECO:0000259" key="7">
    <source>
        <dbReference type="Pfam" id="PF00703"/>
    </source>
</evidence>
<feature type="domain" description="Glycoside hydrolase family 2 immunoglobulin-like beta-sandwich" evidence="7">
    <location>
        <begin position="200"/>
        <end position="302"/>
    </location>
</feature>
<comment type="caution">
    <text evidence="9">The sequence shown here is derived from an EMBL/GenBank/DDBJ whole genome shotgun (WGS) entry which is preliminary data.</text>
</comment>
<keyword evidence="5" id="KW-0326">Glycosidase</keyword>
<dbReference type="FunFam" id="3.20.20.80:FF:000050">
    <property type="entry name" value="Beta-mannosidase B"/>
    <property type="match status" value="1"/>
</dbReference>
<dbReference type="SUPFAM" id="SSF49785">
    <property type="entry name" value="Galactose-binding domain-like"/>
    <property type="match status" value="1"/>
</dbReference>